<dbReference type="EMBL" id="JAUOZS010000001">
    <property type="protein sequence ID" value="MDT8902198.1"/>
    <property type="molecule type" value="Genomic_DNA"/>
</dbReference>
<gene>
    <name evidence="1" type="ORF">Q4T40_13155</name>
</gene>
<keyword evidence="2" id="KW-1185">Reference proteome</keyword>
<reference evidence="1 2" key="1">
    <citation type="submission" date="2023-07" db="EMBL/GenBank/DDBJ databases">
        <title>The novel representative of Negativicutes class, Anaeroselena agilis gen. nov. sp. nov.</title>
        <authorList>
            <person name="Prokofeva M.I."/>
            <person name="Elcheninov A.G."/>
            <person name="Klyukina A."/>
            <person name="Kublanov I.V."/>
            <person name="Frolov E.N."/>
            <person name="Podosokorskaya O.A."/>
        </authorList>
    </citation>
    <scope>NUCLEOTIDE SEQUENCE [LARGE SCALE GENOMIC DNA]</scope>
    <source>
        <strain evidence="1 2">4137-cl</strain>
    </source>
</reference>
<evidence type="ECO:0000313" key="1">
    <source>
        <dbReference type="EMBL" id="MDT8902198.1"/>
    </source>
</evidence>
<dbReference type="Proteomes" id="UP001254848">
    <property type="component" value="Unassembled WGS sequence"/>
</dbReference>
<dbReference type="RefSeq" id="WP_413780684.1">
    <property type="nucleotide sequence ID" value="NZ_JAUOZS010000001.1"/>
</dbReference>
<accession>A0ABU3NZH6</accession>
<proteinExistence type="predicted"/>
<name>A0ABU3NZH6_9FIRM</name>
<comment type="caution">
    <text evidence="1">The sequence shown here is derived from an EMBL/GenBank/DDBJ whole genome shotgun (WGS) entry which is preliminary data.</text>
</comment>
<protein>
    <submittedName>
        <fullName evidence="1">Uncharacterized protein</fullName>
    </submittedName>
</protein>
<sequence length="87" mass="10010">MLISSKIIRRRLKWVALLIFGVLDVRLSRKEQRVYDFLLKCKKEGRSVTVGDVCRECRTTPLTLLGKTLPAIRVKRPGLDVNYVPGR</sequence>
<evidence type="ECO:0000313" key="2">
    <source>
        <dbReference type="Proteomes" id="UP001254848"/>
    </source>
</evidence>
<organism evidence="1 2">
    <name type="scientific">Anaeroselena agilis</name>
    <dbReference type="NCBI Taxonomy" id="3063788"/>
    <lineage>
        <taxon>Bacteria</taxon>
        <taxon>Bacillati</taxon>
        <taxon>Bacillota</taxon>
        <taxon>Negativicutes</taxon>
        <taxon>Acetonemataceae</taxon>
        <taxon>Anaeroselena</taxon>
    </lineage>
</organism>